<dbReference type="Pfam" id="PF07703">
    <property type="entry name" value="A2M_BRD"/>
    <property type="match status" value="1"/>
</dbReference>
<sequence length="320" mass="36507">MVVSKSVFRPRVDILSFKIKLQIVRQWFSPSLSYVQLPKFDSPHPCNQNVILPILYTTTAGSKIQFQYQVMARGKVVMEDQIDPNETATPGFGEAMPPTGLCLQKEARSKRKSRDDDISDPGRHQVGSFRKREYKEIQKRGYWRALVEPVVPSPNVSDMVFTFQLNLKIKHNMFPKFTLLLYYVREDGEVVADSILYDVAPCFQNQVELEFNESQAIPGQSVNLNLVAEPGSVCGVGIVEGDHHITLAKIFGSIAEFWNPHTGPNRIISEDTKGYCMERTKGKPEYTYTLEHMDAMEAFKVRFTYVDIYGYHDSSICLME</sequence>
<protein>
    <submittedName>
        <fullName evidence="3">Alpha-2-macroglobulin 2</fullName>
    </submittedName>
</protein>
<dbReference type="EMBL" id="BLXT01006687">
    <property type="protein sequence ID" value="GFO32854.1"/>
    <property type="molecule type" value="Genomic_DNA"/>
</dbReference>
<dbReference type="InterPro" id="IPR050473">
    <property type="entry name" value="A2M/Complement_sys"/>
</dbReference>
<evidence type="ECO:0000256" key="1">
    <source>
        <dbReference type="SAM" id="MobiDB-lite"/>
    </source>
</evidence>
<dbReference type="SMART" id="SM01359">
    <property type="entry name" value="A2M_N_2"/>
    <property type="match status" value="1"/>
</dbReference>
<dbReference type="Proteomes" id="UP000735302">
    <property type="component" value="Unassembled WGS sequence"/>
</dbReference>
<dbReference type="AlphaFoldDB" id="A0AAV4CJ63"/>
<accession>A0AAV4CJ63</accession>
<organism evidence="3 4">
    <name type="scientific">Plakobranchus ocellatus</name>
    <dbReference type="NCBI Taxonomy" id="259542"/>
    <lineage>
        <taxon>Eukaryota</taxon>
        <taxon>Metazoa</taxon>
        <taxon>Spiralia</taxon>
        <taxon>Lophotrochozoa</taxon>
        <taxon>Mollusca</taxon>
        <taxon>Gastropoda</taxon>
        <taxon>Heterobranchia</taxon>
        <taxon>Euthyneura</taxon>
        <taxon>Panpulmonata</taxon>
        <taxon>Sacoglossa</taxon>
        <taxon>Placobranchoidea</taxon>
        <taxon>Plakobranchidae</taxon>
        <taxon>Plakobranchus</taxon>
    </lineage>
</organism>
<reference evidence="3 4" key="1">
    <citation type="journal article" date="2021" name="Elife">
        <title>Chloroplast acquisition without the gene transfer in kleptoplastic sea slugs, Plakobranchus ocellatus.</title>
        <authorList>
            <person name="Maeda T."/>
            <person name="Takahashi S."/>
            <person name="Yoshida T."/>
            <person name="Shimamura S."/>
            <person name="Takaki Y."/>
            <person name="Nagai Y."/>
            <person name="Toyoda A."/>
            <person name="Suzuki Y."/>
            <person name="Arimoto A."/>
            <person name="Ishii H."/>
            <person name="Satoh N."/>
            <person name="Nishiyama T."/>
            <person name="Hasebe M."/>
            <person name="Maruyama T."/>
            <person name="Minagawa J."/>
            <person name="Obokata J."/>
            <person name="Shigenobu S."/>
        </authorList>
    </citation>
    <scope>NUCLEOTIDE SEQUENCE [LARGE SCALE GENOMIC DNA]</scope>
</reference>
<dbReference type="Gene3D" id="2.60.40.1930">
    <property type="match status" value="1"/>
</dbReference>
<feature type="region of interest" description="Disordered" evidence="1">
    <location>
        <begin position="106"/>
        <end position="125"/>
    </location>
</feature>
<keyword evidence="4" id="KW-1185">Reference proteome</keyword>
<gene>
    <name evidence="3" type="ORF">PoB_005935900</name>
</gene>
<dbReference type="InterPro" id="IPR011625">
    <property type="entry name" value="A2M_N_BRD"/>
</dbReference>
<dbReference type="PANTHER" id="PTHR11412:SF171">
    <property type="entry name" value="PREGNANCY ZONE PROTEIN-LIKE PROTEIN"/>
    <property type="match status" value="1"/>
</dbReference>
<evidence type="ECO:0000313" key="3">
    <source>
        <dbReference type="EMBL" id="GFO32854.1"/>
    </source>
</evidence>
<name>A0AAV4CJ63_9GAST</name>
<dbReference type="PANTHER" id="PTHR11412">
    <property type="entry name" value="MACROGLOBULIN / COMPLEMENT"/>
    <property type="match status" value="1"/>
</dbReference>
<evidence type="ECO:0000259" key="2">
    <source>
        <dbReference type="SMART" id="SM01359"/>
    </source>
</evidence>
<feature type="compositionally biased region" description="Basic and acidic residues" evidence="1">
    <location>
        <begin position="113"/>
        <end position="123"/>
    </location>
</feature>
<proteinExistence type="predicted"/>
<evidence type="ECO:0000313" key="4">
    <source>
        <dbReference type="Proteomes" id="UP000735302"/>
    </source>
</evidence>
<comment type="caution">
    <text evidence="3">The sequence shown here is derived from an EMBL/GenBank/DDBJ whole genome shotgun (WGS) entry which is preliminary data.</text>
</comment>
<feature type="domain" description="Alpha-2-macroglobulin bait region" evidence="2">
    <location>
        <begin position="35"/>
        <end position="245"/>
    </location>
</feature>